<feature type="transmembrane region" description="Helical" evidence="1">
    <location>
        <begin position="5"/>
        <end position="25"/>
    </location>
</feature>
<feature type="transmembrane region" description="Helical" evidence="1">
    <location>
        <begin position="37"/>
        <end position="55"/>
    </location>
</feature>
<dbReference type="Pfam" id="PF13858">
    <property type="entry name" value="DUF4199"/>
    <property type="match status" value="1"/>
</dbReference>
<dbReference type="Proteomes" id="UP001595533">
    <property type="component" value="Unassembled WGS sequence"/>
</dbReference>
<sequence length="173" mass="19136">MNKIIIINGFIAALVIAGLSSWLLWSTAGDAAHSQSAWLGYLIMVAGLAVIYVAIKQVRDQQCGGLIGFYKGFSIGLQVTLIAAFFYVLSWEFYYQSAGQDFITNYQQSQLSHMAEAGATDAEMAASRKDMQAFAQWYDRWYNRAMVTLFEILPVGLLISVLAAALLRTRQTG</sequence>
<evidence type="ECO:0000313" key="3">
    <source>
        <dbReference type="Proteomes" id="UP001595533"/>
    </source>
</evidence>
<dbReference type="EMBL" id="JBHRTS010000008">
    <property type="protein sequence ID" value="MFC3195513.1"/>
    <property type="molecule type" value="Genomic_DNA"/>
</dbReference>
<comment type="caution">
    <text evidence="2">The sequence shown here is derived from an EMBL/GenBank/DDBJ whole genome shotgun (WGS) entry which is preliminary data.</text>
</comment>
<reference evidence="3" key="1">
    <citation type="journal article" date="2019" name="Int. J. Syst. Evol. Microbiol.">
        <title>The Global Catalogue of Microorganisms (GCM) 10K type strain sequencing project: providing services to taxonomists for standard genome sequencing and annotation.</title>
        <authorList>
            <consortium name="The Broad Institute Genomics Platform"/>
            <consortium name="The Broad Institute Genome Sequencing Center for Infectious Disease"/>
            <person name="Wu L."/>
            <person name="Ma J."/>
        </authorList>
    </citation>
    <scope>NUCLEOTIDE SEQUENCE [LARGE SCALE GENOMIC DNA]</scope>
    <source>
        <strain evidence="3">KCTC 42953</strain>
    </source>
</reference>
<name>A0ABV7JBJ5_9GAMM</name>
<feature type="transmembrane region" description="Helical" evidence="1">
    <location>
        <begin position="145"/>
        <end position="167"/>
    </location>
</feature>
<keyword evidence="1" id="KW-0812">Transmembrane</keyword>
<feature type="transmembrane region" description="Helical" evidence="1">
    <location>
        <begin position="67"/>
        <end position="89"/>
    </location>
</feature>
<proteinExistence type="predicted"/>
<protein>
    <submittedName>
        <fullName evidence="2">DUF4199 domain-containing protein</fullName>
    </submittedName>
</protein>
<dbReference type="InterPro" id="IPR025250">
    <property type="entry name" value="DUF4199"/>
</dbReference>
<keyword evidence="1" id="KW-0472">Membrane</keyword>
<evidence type="ECO:0000256" key="1">
    <source>
        <dbReference type="SAM" id="Phobius"/>
    </source>
</evidence>
<organism evidence="2 3">
    <name type="scientific">Marinicella sediminis</name>
    <dbReference type="NCBI Taxonomy" id="1792834"/>
    <lineage>
        <taxon>Bacteria</taxon>
        <taxon>Pseudomonadati</taxon>
        <taxon>Pseudomonadota</taxon>
        <taxon>Gammaproteobacteria</taxon>
        <taxon>Lysobacterales</taxon>
        <taxon>Marinicellaceae</taxon>
        <taxon>Marinicella</taxon>
    </lineage>
</organism>
<evidence type="ECO:0000313" key="2">
    <source>
        <dbReference type="EMBL" id="MFC3195513.1"/>
    </source>
</evidence>
<accession>A0ABV7JBJ5</accession>
<dbReference type="RefSeq" id="WP_077412897.1">
    <property type="nucleotide sequence ID" value="NZ_JBHRTS010000008.1"/>
</dbReference>
<keyword evidence="3" id="KW-1185">Reference proteome</keyword>
<keyword evidence="1" id="KW-1133">Transmembrane helix</keyword>
<gene>
    <name evidence="2" type="ORF">ACFODZ_14760</name>
</gene>